<feature type="transmembrane region" description="Helical" evidence="1">
    <location>
        <begin position="87"/>
        <end position="109"/>
    </location>
</feature>
<protein>
    <submittedName>
        <fullName evidence="2">Uncharacterized protein</fullName>
    </submittedName>
</protein>
<keyword evidence="1" id="KW-0472">Membrane</keyword>
<feature type="transmembrane region" description="Helical" evidence="1">
    <location>
        <begin position="7"/>
        <end position="30"/>
    </location>
</feature>
<keyword evidence="3" id="KW-1185">Reference proteome</keyword>
<sequence length="465" mass="52989">MSKERRCFHYMLLVFVFLNDVADFISDWLFFVDIDKMERGLVYGPPAASVWWAILIFSVIGTILFVMETVNMYYETTHPDPWVYSDILSMVVVWIEDIPQVIISLYLILCREEAISVFQLVKASVVIFGTIIRLIQVGVTYMKEIITHKHHRKVRIAIIIGTLLQTVASIAVFILSYTAPADSGIFFQEPKNLIEETFNNRKYFANVSVFVNHGEYFDIGGLRIHQNHGSHENRDIPVINWMRLDSIDHIMIAGKEDGVHFGLEYEADSSKGILKLAWWKKPDASGTNNAASSSWVTTGCFIVNQTQGTVSEVNTPLKCTQSAGFFTGKSRNAYITFRYISPGTFFRGQIFGDINFNMRLDSTEGGRRACRKVERYTNSLDETVDSSIPLRFQYFQTASHLPPQETAHFLTDSSQRENIRFFRSDGQDLLGIKDVWETGWIGCKSTGNLAPTMDEKLEISCSRDM</sequence>
<gene>
    <name evidence="2" type="ORF">RRG08_011395</name>
</gene>
<dbReference type="Proteomes" id="UP001283361">
    <property type="component" value="Unassembled WGS sequence"/>
</dbReference>
<name>A0AAE0ZMF1_9GAST</name>
<dbReference type="EMBL" id="JAWDGP010003738">
    <property type="protein sequence ID" value="KAK3771461.1"/>
    <property type="molecule type" value="Genomic_DNA"/>
</dbReference>
<accession>A0AAE0ZMF1</accession>
<reference evidence="2" key="1">
    <citation type="journal article" date="2023" name="G3 (Bethesda)">
        <title>A reference genome for the long-term kleptoplast-retaining sea slug Elysia crispata morphotype clarki.</title>
        <authorList>
            <person name="Eastman K.E."/>
            <person name="Pendleton A.L."/>
            <person name="Shaikh M.A."/>
            <person name="Suttiyut T."/>
            <person name="Ogas R."/>
            <person name="Tomko P."/>
            <person name="Gavelis G."/>
            <person name="Widhalm J.R."/>
            <person name="Wisecaver J.H."/>
        </authorList>
    </citation>
    <scope>NUCLEOTIDE SEQUENCE</scope>
    <source>
        <strain evidence="2">ECLA1</strain>
    </source>
</reference>
<comment type="caution">
    <text evidence="2">The sequence shown here is derived from an EMBL/GenBank/DDBJ whole genome shotgun (WGS) entry which is preliminary data.</text>
</comment>
<keyword evidence="1" id="KW-1133">Transmembrane helix</keyword>
<evidence type="ECO:0000313" key="2">
    <source>
        <dbReference type="EMBL" id="KAK3771461.1"/>
    </source>
</evidence>
<feature type="transmembrane region" description="Helical" evidence="1">
    <location>
        <begin position="156"/>
        <end position="177"/>
    </location>
</feature>
<dbReference type="AlphaFoldDB" id="A0AAE0ZMF1"/>
<evidence type="ECO:0000256" key="1">
    <source>
        <dbReference type="SAM" id="Phobius"/>
    </source>
</evidence>
<feature type="transmembrane region" description="Helical" evidence="1">
    <location>
        <begin position="50"/>
        <end position="67"/>
    </location>
</feature>
<feature type="transmembrane region" description="Helical" evidence="1">
    <location>
        <begin position="115"/>
        <end position="135"/>
    </location>
</feature>
<evidence type="ECO:0000313" key="3">
    <source>
        <dbReference type="Proteomes" id="UP001283361"/>
    </source>
</evidence>
<proteinExistence type="predicted"/>
<organism evidence="2 3">
    <name type="scientific">Elysia crispata</name>
    <name type="common">lettuce slug</name>
    <dbReference type="NCBI Taxonomy" id="231223"/>
    <lineage>
        <taxon>Eukaryota</taxon>
        <taxon>Metazoa</taxon>
        <taxon>Spiralia</taxon>
        <taxon>Lophotrochozoa</taxon>
        <taxon>Mollusca</taxon>
        <taxon>Gastropoda</taxon>
        <taxon>Heterobranchia</taxon>
        <taxon>Euthyneura</taxon>
        <taxon>Panpulmonata</taxon>
        <taxon>Sacoglossa</taxon>
        <taxon>Placobranchoidea</taxon>
        <taxon>Plakobranchidae</taxon>
        <taxon>Elysia</taxon>
    </lineage>
</organism>
<keyword evidence="1" id="KW-0812">Transmembrane</keyword>